<accession>A0A2X2TJQ8</accession>
<sequence length="416" mass="44366">MEFSGDIKIKVGNRIRQLRKELLLSQESLAFKAGLDRTYIASVENGKIGLSTQIFAAMLLGAVLGIVIGEPMTKVGFIGTIWLNCIKMIVVPMVLVTIVTGVVSQKDMKTLGRISFRIMAYYIVTTLVACAIGILVTSIVKPGAIANFTGLASKEVTGSADITVADFFTGMFSSNITQTFADGNILQTVVIAILLGVAILRMKNPEHKEKAIKGMNVLNDMVFSLINMIMLVSPIGVFFLMGDSFGKYGAGIFTSMATLVGTYYLACLVHVVLVYCTVIWVTAGINPLKFLKDSAELWVYTISTCSSVALYGCVILFISQTIGVPVTLGTMVKIILMSAILSTGGGGIPGSGIVKLLVMVTAFGLPTEIVGIIAAFYRLFDMGTTTNNCLGDLAGTVFVSKLEDKAAASTALLKYQ</sequence>
<keyword evidence="2" id="KW-0813">Transport</keyword>
<evidence type="ECO:0000313" key="10">
    <source>
        <dbReference type="Proteomes" id="UP000251853"/>
    </source>
</evidence>
<dbReference type="EMBL" id="UAVW01000001">
    <property type="protein sequence ID" value="SQB04404.1"/>
    <property type="molecule type" value="Genomic_DNA"/>
</dbReference>
<dbReference type="SMART" id="SM00530">
    <property type="entry name" value="HTH_XRE"/>
    <property type="match status" value="1"/>
</dbReference>
<dbReference type="GO" id="GO:0006835">
    <property type="term" value="P:dicarboxylic acid transport"/>
    <property type="evidence" value="ECO:0007669"/>
    <property type="project" value="TreeGrafter"/>
</dbReference>
<evidence type="ECO:0000256" key="7">
    <source>
        <dbReference type="SAM" id="Phobius"/>
    </source>
</evidence>
<feature type="transmembrane region" description="Helical" evidence="7">
    <location>
        <begin position="356"/>
        <end position="377"/>
    </location>
</feature>
<feature type="transmembrane region" description="Helical" evidence="7">
    <location>
        <begin position="262"/>
        <end position="285"/>
    </location>
</feature>
<feature type="transmembrane region" description="Helical" evidence="7">
    <location>
        <begin position="221"/>
        <end position="242"/>
    </location>
</feature>
<feature type="transmembrane region" description="Helical" evidence="7">
    <location>
        <begin position="324"/>
        <end position="344"/>
    </location>
</feature>
<proteinExistence type="predicted"/>
<dbReference type="Pfam" id="PF00375">
    <property type="entry name" value="SDF"/>
    <property type="match status" value="2"/>
</dbReference>
<dbReference type="RefSeq" id="WP_112481536.1">
    <property type="nucleotide sequence ID" value="NZ_JAIWZC010000001.1"/>
</dbReference>
<dbReference type="SUPFAM" id="SSF118215">
    <property type="entry name" value="Proton glutamate symport protein"/>
    <property type="match status" value="1"/>
</dbReference>
<feature type="transmembrane region" description="Helical" evidence="7">
    <location>
        <begin position="81"/>
        <end position="104"/>
    </location>
</feature>
<dbReference type="GO" id="GO:0015293">
    <property type="term" value="F:symporter activity"/>
    <property type="evidence" value="ECO:0007669"/>
    <property type="project" value="UniProtKB-KW"/>
</dbReference>
<evidence type="ECO:0000256" key="2">
    <source>
        <dbReference type="ARBA" id="ARBA00022448"/>
    </source>
</evidence>
<keyword evidence="10" id="KW-1185">Reference proteome</keyword>
<feature type="domain" description="HTH cro/C1-type" evidence="8">
    <location>
        <begin position="15"/>
        <end position="53"/>
    </location>
</feature>
<dbReference type="GO" id="GO:0003677">
    <property type="term" value="F:DNA binding"/>
    <property type="evidence" value="ECO:0007669"/>
    <property type="project" value="InterPro"/>
</dbReference>
<dbReference type="InterPro" id="IPR036458">
    <property type="entry name" value="Na:dicarbo_symporter_sf"/>
</dbReference>
<evidence type="ECO:0000256" key="1">
    <source>
        <dbReference type="ARBA" id="ARBA00004651"/>
    </source>
</evidence>
<keyword evidence="4 7" id="KW-0812">Transmembrane</keyword>
<dbReference type="Proteomes" id="UP000251853">
    <property type="component" value="Unassembled WGS sequence"/>
</dbReference>
<evidence type="ECO:0000259" key="8">
    <source>
        <dbReference type="PROSITE" id="PS50943"/>
    </source>
</evidence>
<dbReference type="PROSITE" id="PS50943">
    <property type="entry name" value="HTH_CROC1"/>
    <property type="match status" value="1"/>
</dbReference>
<dbReference type="PANTHER" id="PTHR42865">
    <property type="entry name" value="PROTON/GLUTAMATE-ASPARTATE SYMPORTER"/>
    <property type="match status" value="1"/>
</dbReference>
<evidence type="ECO:0000313" key="9">
    <source>
        <dbReference type="EMBL" id="SQB04404.1"/>
    </source>
</evidence>
<comment type="subcellular location">
    <subcellularLocation>
        <location evidence="1">Cell membrane</location>
        <topology evidence="1">Multi-pass membrane protein</topology>
    </subcellularLocation>
</comment>
<organism evidence="9 10">
    <name type="scientific">Enterocloster clostridioformis</name>
    <dbReference type="NCBI Taxonomy" id="1531"/>
    <lineage>
        <taxon>Bacteria</taxon>
        <taxon>Bacillati</taxon>
        <taxon>Bacillota</taxon>
        <taxon>Clostridia</taxon>
        <taxon>Lachnospirales</taxon>
        <taxon>Lachnospiraceae</taxon>
        <taxon>Enterocloster</taxon>
    </lineage>
</organism>
<keyword evidence="5 7" id="KW-1133">Transmembrane helix</keyword>
<evidence type="ECO:0000256" key="4">
    <source>
        <dbReference type="ARBA" id="ARBA00022692"/>
    </source>
</evidence>
<feature type="transmembrane region" description="Helical" evidence="7">
    <location>
        <begin position="297"/>
        <end position="318"/>
    </location>
</feature>
<dbReference type="PANTHER" id="PTHR42865:SF7">
    <property type="entry name" value="PROTON_GLUTAMATE-ASPARTATE SYMPORTER"/>
    <property type="match status" value="1"/>
</dbReference>
<feature type="transmembrane region" description="Helical" evidence="7">
    <location>
        <begin position="116"/>
        <end position="140"/>
    </location>
</feature>
<dbReference type="GO" id="GO:0005886">
    <property type="term" value="C:plasma membrane"/>
    <property type="evidence" value="ECO:0007669"/>
    <property type="project" value="UniProtKB-SubCell"/>
</dbReference>
<keyword evidence="6 7" id="KW-0472">Membrane</keyword>
<keyword evidence="3" id="KW-1003">Cell membrane</keyword>
<name>A0A2X2TJQ8_9FIRM</name>
<dbReference type="CDD" id="cd00093">
    <property type="entry name" value="HTH_XRE"/>
    <property type="match status" value="1"/>
</dbReference>
<dbReference type="InterPro" id="IPR010982">
    <property type="entry name" value="Lambda_DNA-bd_dom_sf"/>
</dbReference>
<dbReference type="Gene3D" id="1.10.3860.10">
    <property type="entry name" value="Sodium:dicarboxylate symporter"/>
    <property type="match status" value="2"/>
</dbReference>
<dbReference type="InterPro" id="IPR001991">
    <property type="entry name" value="Na-dicarboxylate_symporter"/>
</dbReference>
<reference evidence="9 10" key="1">
    <citation type="submission" date="2018-06" db="EMBL/GenBank/DDBJ databases">
        <authorList>
            <consortium name="Pathogen Informatics"/>
            <person name="Doyle S."/>
        </authorList>
    </citation>
    <scope>NUCLEOTIDE SEQUENCE [LARGE SCALE GENOMIC DNA]</scope>
    <source>
        <strain evidence="9 10">NCTC11224</strain>
    </source>
</reference>
<protein>
    <submittedName>
        <fullName evidence="9">Na+/H+-dicarboxylate symporter</fullName>
    </submittedName>
</protein>
<gene>
    <name evidence="9" type="primary">GltP_1</name>
    <name evidence="9" type="ORF">NCTC11224_00817</name>
</gene>
<feature type="transmembrane region" description="Helical" evidence="7">
    <location>
        <begin position="180"/>
        <end position="200"/>
    </location>
</feature>
<dbReference type="AlphaFoldDB" id="A0A2X2TJQ8"/>
<evidence type="ECO:0000256" key="6">
    <source>
        <dbReference type="ARBA" id="ARBA00023136"/>
    </source>
</evidence>
<dbReference type="Gene3D" id="1.10.260.40">
    <property type="entry name" value="lambda repressor-like DNA-binding domains"/>
    <property type="match status" value="1"/>
</dbReference>
<feature type="transmembrane region" description="Helical" evidence="7">
    <location>
        <begin position="48"/>
        <end position="69"/>
    </location>
</feature>
<dbReference type="PRINTS" id="PR00173">
    <property type="entry name" value="EDTRNSPORT"/>
</dbReference>
<evidence type="ECO:0000256" key="3">
    <source>
        <dbReference type="ARBA" id="ARBA00022475"/>
    </source>
</evidence>
<dbReference type="InterPro" id="IPR001387">
    <property type="entry name" value="Cro/C1-type_HTH"/>
</dbReference>
<evidence type="ECO:0000256" key="5">
    <source>
        <dbReference type="ARBA" id="ARBA00022989"/>
    </source>
</evidence>
<dbReference type="SUPFAM" id="SSF47413">
    <property type="entry name" value="lambda repressor-like DNA-binding domains"/>
    <property type="match status" value="1"/>
</dbReference>